<dbReference type="InterPro" id="IPR044660">
    <property type="entry name" value="IBH1-like"/>
</dbReference>
<accession>A0AAN9M4E1</accession>
<keyword evidence="1" id="KW-0805">Transcription regulation</keyword>
<keyword evidence="4" id="KW-1185">Reference proteome</keyword>
<evidence type="ECO:0000256" key="2">
    <source>
        <dbReference type="ARBA" id="ARBA00023163"/>
    </source>
</evidence>
<dbReference type="EMBL" id="JAYMYR010000008">
    <property type="protein sequence ID" value="KAK7347656.1"/>
    <property type="molecule type" value="Genomic_DNA"/>
</dbReference>
<name>A0AAN9M4E1_PHACN</name>
<proteinExistence type="predicted"/>
<evidence type="ECO:0000313" key="3">
    <source>
        <dbReference type="EMBL" id="KAK7347656.1"/>
    </source>
</evidence>
<dbReference type="GO" id="GO:0006355">
    <property type="term" value="P:regulation of DNA-templated transcription"/>
    <property type="evidence" value="ECO:0007669"/>
    <property type="project" value="InterPro"/>
</dbReference>
<reference evidence="3 4" key="1">
    <citation type="submission" date="2024-01" db="EMBL/GenBank/DDBJ databases">
        <title>The genomes of 5 underutilized Papilionoideae crops provide insights into root nodulation and disease resistanc.</title>
        <authorList>
            <person name="Jiang F."/>
        </authorList>
    </citation>
    <scope>NUCLEOTIDE SEQUENCE [LARGE SCALE GENOMIC DNA]</scope>
    <source>
        <strain evidence="3">JINMINGXINNONG_FW02</strain>
        <tissue evidence="3">Leaves</tissue>
    </source>
</reference>
<dbReference type="AlphaFoldDB" id="A0AAN9M4E1"/>
<organism evidence="3 4">
    <name type="scientific">Phaseolus coccineus</name>
    <name type="common">Scarlet runner bean</name>
    <name type="synonym">Phaseolus multiflorus</name>
    <dbReference type="NCBI Taxonomy" id="3886"/>
    <lineage>
        <taxon>Eukaryota</taxon>
        <taxon>Viridiplantae</taxon>
        <taxon>Streptophyta</taxon>
        <taxon>Embryophyta</taxon>
        <taxon>Tracheophyta</taxon>
        <taxon>Spermatophyta</taxon>
        <taxon>Magnoliopsida</taxon>
        <taxon>eudicotyledons</taxon>
        <taxon>Gunneridae</taxon>
        <taxon>Pentapetalae</taxon>
        <taxon>rosids</taxon>
        <taxon>fabids</taxon>
        <taxon>Fabales</taxon>
        <taxon>Fabaceae</taxon>
        <taxon>Papilionoideae</taxon>
        <taxon>50 kb inversion clade</taxon>
        <taxon>NPAAA clade</taxon>
        <taxon>indigoferoid/millettioid clade</taxon>
        <taxon>Phaseoleae</taxon>
        <taxon>Phaseolus</taxon>
    </lineage>
</organism>
<comment type="caution">
    <text evidence="3">The sequence shown here is derived from an EMBL/GenBank/DDBJ whole genome shotgun (WGS) entry which is preliminary data.</text>
</comment>
<dbReference type="PANTHER" id="PTHR33124">
    <property type="entry name" value="TRANSCRIPTION FACTOR IBH1-LIKE 1"/>
    <property type="match status" value="1"/>
</dbReference>
<dbReference type="PANTHER" id="PTHR33124:SF100">
    <property type="entry name" value="TRANSCRIPTION FACTOR BHLH FAMILY"/>
    <property type="match status" value="1"/>
</dbReference>
<dbReference type="Proteomes" id="UP001374584">
    <property type="component" value="Unassembled WGS sequence"/>
</dbReference>
<evidence type="ECO:0000256" key="1">
    <source>
        <dbReference type="ARBA" id="ARBA00023015"/>
    </source>
</evidence>
<protein>
    <submittedName>
        <fullName evidence="3">Uncharacterized protein</fullName>
    </submittedName>
</protein>
<gene>
    <name evidence="3" type="ORF">VNO80_22193</name>
</gene>
<keyword evidence="2" id="KW-0804">Transcription</keyword>
<evidence type="ECO:0000313" key="4">
    <source>
        <dbReference type="Proteomes" id="UP001374584"/>
    </source>
</evidence>
<sequence length="90" mass="10409">MPVDCFLAKMSTRRWSRYVRGRKRKAKLCLPNNAVKVKPSLKKKLRELQGAVPGSEGMDMQTFFQNIQQYILQLEAKVTVLRCLSNFYGV</sequence>